<dbReference type="SUPFAM" id="SSF55785">
    <property type="entry name" value="PYP-like sensor domain (PAS domain)"/>
    <property type="match status" value="2"/>
</dbReference>
<dbReference type="InterPro" id="IPR035965">
    <property type="entry name" value="PAS-like_dom_sf"/>
</dbReference>
<dbReference type="SUPFAM" id="SSF55781">
    <property type="entry name" value="GAF domain-like"/>
    <property type="match status" value="2"/>
</dbReference>
<organism evidence="2 3">
    <name type="scientific">Rubrivivax benzoatilyticus</name>
    <dbReference type="NCBI Taxonomy" id="316997"/>
    <lineage>
        <taxon>Bacteria</taxon>
        <taxon>Pseudomonadati</taxon>
        <taxon>Pseudomonadota</taxon>
        <taxon>Betaproteobacteria</taxon>
        <taxon>Burkholderiales</taxon>
        <taxon>Sphaerotilaceae</taxon>
        <taxon>Rubrivivax</taxon>
    </lineage>
</organism>
<dbReference type="InterPro" id="IPR029016">
    <property type="entry name" value="GAF-like_dom_sf"/>
</dbReference>
<dbReference type="Proteomes" id="UP000802098">
    <property type="component" value="Unassembled WGS sequence"/>
</dbReference>
<protein>
    <submittedName>
        <fullName evidence="2">PAS domain-containing protein</fullName>
    </submittedName>
</protein>
<dbReference type="EMBL" id="JAAOCD010000003">
    <property type="protein sequence ID" value="NHK98182.1"/>
    <property type="molecule type" value="Genomic_DNA"/>
</dbReference>
<comment type="caution">
    <text evidence="2">The sequence shown here is derived from an EMBL/GenBank/DDBJ whole genome shotgun (WGS) entry which is preliminary data.</text>
</comment>
<dbReference type="Pfam" id="PF08448">
    <property type="entry name" value="PAS_4"/>
    <property type="match status" value="1"/>
</dbReference>
<dbReference type="InterPro" id="IPR013656">
    <property type="entry name" value="PAS_4"/>
</dbReference>
<feature type="domain" description="PAS" evidence="1">
    <location>
        <begin position="454"/>
        <end position="505"/>
    </location>
</feature>
<dbReference type="SMART" id="SM00065">
    <property type="entry name" value="GAF"/>
    <property type="match status" value="2"/>
</dbReference>
<proteinExistence type="predicted"/>
<evidence type="ECO:0000313" key="2">
    <source>
        <dbReference type="EMBL" id="NHK98182.1"/>
    </source>
</evidence>
<dbReference type="InterPro" id="IPR000014">
    <property type="entry name" value="PAS"/>
</dbReference>
<dbReference type="RefSeq" id="WP_138938936.1">
    <property type="nucleotide sequence ID" value="NZ_JAAOCD010000003.1"/>
</dbReference>
<dbReference type="Gene3D" id="3.30.450.40">
    <property type="match status" value="2"/>
</dbReference>
<keyword evidence="3" id="KW-1185">Reference proteome</keyword>
<dbReference type="NCBIfam" id="TIGR00229">
    <property type="entry name" value="sensory_box"/>
    <property type="match status" value="1"/>
</dbReference>
<name>A0ABX0HT07_9BURK</name>
<reference evidence="2 3" key="1">
    <citation type="submission" date="2020-03" db="EMBL/GenBank/DDBJ databases">
        <title>Rubrivivax benzoatilyticus JA2 (sequenced after 10 years sub-culturing).</title>
        <authorList>
            <person name="Gupta D."/>
            <person name="Chintalapati S."/>
            <person name="Chintalapati V.R."/>
        </authorList>
    </citation>
    <scope>NUCLEOTIDE SEQUENCE [LARGE SCALE GENOMIC DNA]</scope>
    <source>
        <strain evidence="2 3">JA2-Mal</strain>
    </source>
</reference>
<evidence type="ECO:0000313" key="3">
    <source>
        <dbReference type="Proteomes" id="UP000802098"/>
    </source>
</evidence>
<evidence type="ECO:0000259" key="1">
    <source>
        <dbReference type="PROSITE" id="PS50112"/>
    </source>
</evidence>
<dbReference type="Pfam" id="PF13185">
    <property type="entry name" value="GAF_2"/>
    <property type="match status" value="1"/>
</dbReference>
<sequence length="784" mass="85328">MDDGAGDTMLGLRVRADALDDLPFGVLRLGLDGRIRYVNRAAARLAGPELQPGAALRGLPFDAESARRLDSEIERRHRAQRAGSYALTLERPDLGPGVRVHLGVVGVPEYDAAGALAGSLGFIEDRTLERATLAIHEAIGIADDCERLLDALAARLGEVMHFDAMLVSMISEDRAAVRLLHAHPGVAVSPSWGWWPMPAMVSADLDRLLLPRADAVAELFAEEPYAALARDDDATREFLAQGWRHLLRRPVFRDGALAAILTLLRRDDRRFDERETTQLGRLPVGEAVNMALALDRQRALEFELELIGSMGQAAGNLSDVARVLVDGLRHTRGWDHVSLFRVDHDEGRVSLVHQSAQPGAELPADYRQDLGEGVLGEVALWARAVRLDDVRTRQRYTGSVAGTRSEMCLPVPGQPVRWILNLESSKTHAFAAAEQHSIERTLKVAGLILDRSWALEFNTAVLDTVADAVIQTTARGEIQAVNPACEALLGFEPGSLPGRRLADLIGAPGADPDPPGYAERLVAMPRLLSSEVELLAADGSHLPVLLSGASLPPQIGGKVYVASDLRFRREAQRMDALRHVYAQVANEIRVPLSLAATYLRTHAGEGGHGADVLDKSLRQLVRADLSLERVARLASTPEDGELPLRIVSLDQLAAQLHDDLPRGQQKTVDVLPDPLAPPVLAAPPELAFCASSLLAFLLRMRAQDDRIRIRVDASHAQPRLCFELADERGDPSPTRLAPRSDDEREFALAEGVVRTLMRRMRGQLVLQQHAGLSLALRLSAAEGA</sequence>
<dbReference type="InterPro" id="IPR003018">
    <property type="entry name" value="GAF"/>
</dbReference>
<dbReference type="CDD" id="cd00130">
    <property type="entry name" value="PAS"/>
    <property type="match status" value="2"/>
</dbReference>
<dbReference type="Pfam" id="PF13426">
    <property type="entry name" value="PAS_9"/>
    <property type="match status" value="1"/>
</dbReference>
<dbReference type="SMART" id="SM00091">
    <property type="entry name" value="PAS"/>
    <property type="match status" value="2"/>
</dbReference>
<gene>
    <name evidence="2" type="ORF">G7087_07305</name>
</gene>
<accession>A0ABX0HT07</accession>
<dbReference type="PROSITE" id="PS50112">
    <property type="entry name" value="PAS"/>
    <property type="match status" value="1"/>
</dbReference>
<dbReference type="Gene3D" id="3.30.450.20">
    <property type="entry name" value="PAS domain"/>
    <property type="match status" value="2"/>
</dbReference>